<reference evidence="1 2" key="1">
    <citation type="submission" date="2018-08" db="EMBL/GenBank/DDBJ databases">
        <title>Genomic Encyclopedia of Type Strains, Phase III (KMG-III): the genomes of soil and plant-associated and newly described type strains.</title>
        <authorList>
            <person name="Whitman W."/>
        </authorList>
    </citation>
    <scope>NUCLEOTIDE SEQUENCE [LARGE SCALE GENOMIC DNA]</scope>
    <source>
        <strain evidence="1 2">CGMCC 1.10966</strain>
    </source>
</reference>
<gene>
    <name evidence="1" type="ORF">A8990_101411</name>
</gene>
<dbReference type="InterPro" id="IPR041492">
    <property type="entry name" value="HAD_2"/>
</dbReference>
<dbReference type="SUPFAM" id="SSF56784">
    <property type="entry name" value="HAD-like"/>
    <property type="match status" value="1"/>
</dbReference>
<dbReference type="InterPro" id="IPR036412">
    <property type="entry name" value="HAD-like_sf"/>
</dbReference>
<dbReference type="PANTHER" id="PTHR43434:SF1">
    <property type="entry name" value="PHOSPHOGLYCOLATE PHOSPHATASE"/>
    <property type="match status" value="1"/>
</dbReference>
<dbReference type="Gene3D" id="3.40.50.1000">
    <property type="entry name" value="HAD superfamily/HAD-like"/>
    <property type="match status" value="1"/>
</dbReference>
<keyword evidence="2" id="KW-1185">Reference proteome</keyword>
<dbReference type="RefSeq" id="WP_281272474.1">
    <property type="nucleotide sequence ID" value="NZ_QTTN01000001.1"/>
</dbReference>
<dbReference type="SFLD" id="SFLDG01129">
    <property type="entry name" value="C1.5:_HAD__Beta-PGM__Phosphata"/>
    <property type="match status" value="1"/>
</dbReference>
<organism evidence="1 2">
    <name type="scientific">Paenibacillus taihuensis</name>
    <dbReference type="NCBI Taxonomy" id="1156355"/>
    <lineage>
        <taxon>Bacteria</taxon>
        <taxon>Bacillati</taxon>
        <taxon>Bacillota</taxon>
        <taxon>Bacilli</taxon>
        <taxon>Bacillales</taxon>
        <taxon>Paenibacillaceae</taxon>
        <taxon>Paenibacillus</taxon>
    </lineage>
</organism>
<sequence length="224" mass="25003">MTSYKVKGIIFDMDNTILRSKINFGAMKEAVFQCLVGNELLHGDFPITDHTTSTILEHVQRTTHWNAALQVELWDILKEHELLGMQNAELEQGAREVLQLLHGTFKMVIMTNNSDAAALSALSEHGIDHYFDTIIGREQMKFMKPAPDGLFAILAKYPELSPDDWISVGDAWIDGKASQGAGVKFIAYRADSEKMKSRGVIPDALIDDLAQLVSILKESSWTQP</sequence>
<dbReference type="GO" id="GO:0006281">
    <property type="term" value="P:DNA repair"/>
    <property type="evidence" value="ECO:0007669"/>
    <property type="project" value="TreeGrafter"/>
</dbReference>
<dbReference type="PANTHER" id="PTHR43434">
    <property type="entry name" value="PHOSPHOGLYCOLATE PHOSPHATASE"/>
    <property type="match status" value="1"/>
</dbReference>
<comment type="caution">
    <text evidence="1">The sequence shown here is derived from an EMBL/GenBank/DDBJ whole genome shotgun (WGS) entry which is preliminary data.</text>
</comment>
<dbReference type="Pfam" id="PF13419">
    <property type="entry name" value="HAD_2"/>
    <property type="match status" value="1"/>
</dbReference>
<dbReference type="GO" id="GO:0008967">
    <property type="term" value="F:phosphoglycolate phosphatase activity"/>
    <property type="evidence" value="ECO:0007669"/>
    <property type="project" value="TreeGrafter"/>
</dbReference>
<dbReference type="Proteomes" id="UP000256304">
    <property type="component" value="Unassembled WGS sequence"/>
</dbReference>
<dbReference type="PRINTS" id="PR00413">
    <property type="entry name" value="HADHALOGNASE"/>
</dbReference>
<dbReference type="InterPro" id="IPR023214">
    <property type="entry name" value="HAD_sf"/>
</dbReference>
<dbReference type="EMBL" id="QTTN01000001">
    <property type="protein sequence ID" value="REE94615.1"/>
    <property type="molecule type" value="Genomic_DNA"/>
</dbReference>
<dbReference type="SFLD" id="SFLDS00003">
    <property type="entry name" value="Haloacid_Dehalogenase"/>
    <property type="match status" value="1"/>
</dbReference>
<dbReference type="InterPro" id="IPR050155">
    <property type="entry name" value="HAD-like_hydrolase_sf"/>
</dbReference>
<dbReference type="GO" id="GO:0005829">
    <property type="term" value="C:cytosol"/>
    <property type="evidence" value="ECO:0007669"/>
    <property type="project" value="TreeGrafter"/>
</dbReference>
<evidence type="ECO:0000313" key="2">
    <source>
        <dbReference type="Proteomes" id="UP000256304"/>
    </source>
</evidence>
<protein>
    <submittedName>
        <fullName evidence="1">Phosphoglycolate phosphatase</fullName>
    </submittedName>
</protein>
<dbReference type="AlphaFoldDB" id="A0A3D9SNU5"/>
<proteinExistence type="predicted"/>
<dbReference type="InterPro" id="IPR006439">
    <property type="entry name" value="HAD-SF_hydro_IA"/>
</dbReference>
<name>A0A3D9SNU5_9BACL</name>
<accession>A0A3D9SNU5</accession>
<evidence type="ECO:0000313" key="1">
    <source>
        <dbReference type="EMBL" id="REE94615.1"/>
    </source>
</evidence>